<dbReference type="AlphaFoldDB" id="A0A8E5MK07"/>
<gene>
    <name evidence="2" type="ORF">UV8b_06878</name>
</gene>
<dbReference type="RefSeq" id="XP_043000310.1">
    <property type="nucleotide sequence ID" value="XM_043144375.1"/>
</dbReference>
<dbReference type="EMBL" id="CP072757">
    <property type="protein sequence ID" value="QUC22637.1"/>
    <property type="molecule type" value="Genomic_DNA"/>
</dbReference>
<proteinExistence type="predicted"/>
<evidence type="ECO:0000313" key="2">
    <source>
        <dbReference type="EMBL" id="QUC22637.1"/>
    </source>
</evidence>
<dbReference type="GeneID" id="66067655"/>
<dbReference type="KEGG" id="uvi:66067655"/>
<keyword evidence="3" id="KW-1185">Reference proteome</keyword>
<reference evidence="2" key="1">
    <citation type="submission" date="2020-03" db="EMBL/GenBank/DDBJ databases">
        <title>A mixture of massive structural variations and highly conserved coding sequences in Ustilaginoidea virens genome.</title>
        <authorList>
            <person name="Zhang K."/>
            <person name="Zhao Z."/>
            <person name="Zhang Z."/>
            <person name="Li Y."/>
            <person name="Hsiang T."/>
            <person name="Sun W."/>
        </authorList>
    </citation>
    <scope>NUCLEOTIDE SEQUENCE</scope>
    <source>
        <strain evidence="2">UV-8b</strain>
    </source>
</reference>
<evidence type="ECO:0000313" key="3">
    <source>
        <dbReference type="Proteomes" id="UP000027002"/>
    </source>
</evidence>
<feature type="region of interest" description="Disordered" evidence="1">
    <location>
        <begin position="1"/>
        <end position="52"/>
    </location>
</feature>
<name>A0A8E5MK07_USTVR</name>
<dbReference type="Proteomes" id="UP000027002">
    <property type="component" value="Chromosome 5"/>
</dbReference>
<accession>A0A8E5MK07</accession>
<feature type="compositionally biased region" description="Low complexity" evidence="1">
    <location>
        <begin position="19"/>
        <end position="42"/>
    </location>
</feature>
<evidence type="ECO:0000256" key="1">
    <source>
        <dbReference type="SAM" id="MobiDB-lite"/>
    </source>
</evidence>
<organism evidence="2 3">
    <name type="scientific">Ustilaginoidea virens</name>
    <name type="common">Rice false smut fungus</name>
    <name type="synonym">Villosiclava virens</name>
    <dbReference type="NCBI Taxonomy" id="1159556"/>
    <lineage>
        <taxon>Eukaryota</taxon>
        <taxon>Fungi</taxon>
        <taxon>Dikarya</taxon>
        <taxon>Ascomycota</taxon>
        <taxon>Pezizomycotina</taxon>
        <taxon>Sordariomycetes</taxon>
        <taxon>Hypocreomycetidae</taxon>
        <taxon>Hypocreales</taxon>
        <taxon>Clavicipitaceae</taxon>
        <taxon>Ustilaginoidea</taxon>
    </lineage>
</organism>
<sequence length="76" mass="8087">MLSGVFSDQYEVGGHGTWGQTTGVTREQQREQQQARAATGTGKASTGPSASGRRCLVLATLDLIQLKHHAPHSTEP</sequence>
<protein>
    <submittedName>
        <fullName evidence="2">Uncharacterized protein</fullName>
    </submittedName>
</protein>